<evidence type="ECO:0000256" key="7">
    <source>
        <dbReference type="ARBA" id="ARBA00022697"/>
    </source>
</evidence>
<dbReference type="GO" id="GO:0009088">
    <property type="term" value="P:threonine biosynthetic process"/>
    <property type="evidence" value="ECO:0007669"/>
    <property type="project" value="UniProtKB-KW"/>
</dbReference>
<evidence type="ECO:0000256" key="14">
    <source>
        <dbReference type="PIRSR" id="PIRSR000148-1"/>
    </source>
</evidence>
<evidence type="ECO:0000259" key="15">
    <source>
        <dbReference type="SMART" id="SM00859"/>
    </source>
</evidence>
<evidence type="ECO:0000256" key="2">
    <source>
        <dbReference type="ARBA" id="ARBA00005097"/>
    </source>
</evidence>
<dbReference type="GO" id="GO:0009086">
    <property type="term" value="P:methionine biosynthetic process"/>
    <property type="evidence" value="ECO:0007669"/>
    <property type="project" value="UniProtKB-KW"/>
</dbReference>
<comment type="caution">
    <text evidence="16">The sequence shown here is derived from an EMBL/GenBank/DDBJ whole genome shotgun (WGS) entry which is preliminary data.</text>
</comment>
<evidence type="ECO:0000256" key="9">
    <source>
        <dbReference type="ARBA" id="ARBA00022915"/>
    </source>
</evidence>
<dbReference type="InterPro" id="IPR012080">
    <property type="entry name" value="Asp_semialdehyde_DH"/>
</dbReference>
<dbReference type="Pfam" id="PF01118">
    <property type="entry name" value="Semialdhyde_dh"/>
    <property type="match status" value="1"/>
</dbReference>
<dbReference type="GO" id="GO:0009097">
    <property type="term" value="P:isoleucine biosynthetic process"/>
    <property type="evidence" value="ECO:0007669"/>
    <property type="project" value="InterPro"/>
</dbReference>
<evidence type="ECO:0000313" key="17">
    <source>
        <dbReference type="Proteomes" id="UP001489004"/>
    </source>
</evidence>
<keyword evidence="9" id="KW-0220">Diaminopimelate biosynthesis</keyword>
<dbReference type="Gene3D" id="3.40.50.720">
    <property type="entry name" value="NAD(P)-binding Rossmann-like Domain"/>
    <property type="match status" value="1"/>
</dbReference>
<dbReference type="Pfam" id="PF02774">
    <property type="entry name" value="Semialdhyde_dhC"/>
    <property type="match status" value="1"/>
</dbReference>
<dbReference type="GO" id="GO:0004073">
    <property type="term" value="F:aspartate-semialdehyde dehydrogenase activity"/>
    <property type="evidence" value="ECO:0007669"/>
    <property type="project" value="UniProtKB-EC"/>
</dbReference>
<dbReference type="CDD" id="cd02316">
    <property type="entry name" value="VcASADH2_like_N"/>
    <property type="match status" value="1"/>
</dbReference>
<dbReference type="InterPro" id="IPR036291">
    <property type="entry name" value="NAD(P)-bd_dom_sf"/>
</dbReference>
<protein>
    <recommendedName>
        <fullName evidence="5">aspartate-semialdehyde dehydrogenase</fullName>
        <ecNumber evidence="5">1.2.1.11</ecNumber>
    </recommendedName>
</protein>
<dbReference type="CDD" id="cd18131">
    <property type="entry name" value="ASADH_C_bac_euk_like"/>
    <property type="match status" value="1"/>
</dbReference>
<dbReference type="InterPro" id="IPR012280">
    <property type="entry name" value="Semialdhyde_DH_dimer_dom"/>
</dbReference>
<dbReference type="PANTHER" id="PTHR46278:SF2">
    <property type="entry name" value="ASPARTATE-SEMIALDEHYDE DEHYDROGENASE"/>
    <property type="match status" value="1"/>
</dbReference>
<comment type="catalytic activity">
    <reaction evidence="13">
        <text>L-aspartate 4-semialdehyde + phosphate + NADP(+) = 4-phospho-L-aspartate + NADPH + H(+)</text>
        <dbReference type="Rhea" id="RHEA:24284"/>
        <dbReference type="ChEBI" id="CHEBI:15378"/>
        <dbReference type="ChEBI" id="CHEBI:43474"/>
        <dbReference type="ChEBI" id="CHEBI:57535"/>
        <dbReference type="ChEBI" id="CHEBI:57783"/>
        <dbReference type="ChEBI" id="CHEBI:58349"/>
        <dbReference type="ChEBI" id="CHEBI:537519"/>
        <dbReference type="EC" id="1.2.1.11"/>
    </reaction>
</comment>
<keyword evidence="7" id="KW-0791">Threonine biosynthesis</keyword>
<dbReference type="GO" id="GO:0050661">
    <property type="term" value="F:NADP binding"/>
    <property type="evidence" value="ECO:0007669"/>
    <property type="project" value="InterPro"/>
</dbReference>
<gene>
    <name evidence="16" type="ORF">WJX72_012469</name>
</gene>
<feature type="active site" description="Proton acceptor" evidence="14">
    <location>
        <position position="307"/>
    </location>
</feature>
<proteinExistence type="inferred from homology"/>
<organism evidence="16 17">
    <name type="scientific">[Myrmecia] bisecta</name>
    <dbReference type="NCBI Taxonomy" id="41462"/>
    <lineage>
        <taxon>Eukaryota</taxon>
        <taxon>Viridiplantae</taxon>
        <taxon>Chlorophyta</taxon>
        <taxon>core chlorophytes</taxon>
        <taxon>Trebouxiophyceae</taxon>
        <taxon>Trebouxiales</taxon>
        <taxon>Trebouxiaceae</taxon>
        <taxon>Myrmecia</taxon>
    </lineage>
</organism>
<evidence type="ECO:0000256" key="8">
    <source>
        <dbReference type="ARBA" id="ARBA00022857"/>
    </source>
</evidence>
<dbReference type="AlphaFoldDB" id="A0AAW1PBI0"/>
<evidence type="ECO:0000256" key="5">
    <source>
        <dbReference type="ARBA" id="ARBA00013120"/>
    </source>
</evidence>
<evidence type="ECO:0000256" key="10">
    <source>
        <dbReference type="ARBA" id="ARBA00023002"/>
    </source>
</evidence>
<dbReference type="Gene3D" id="3.30.360.10">
    <property type="entry name" value="Dihydrodipicolinate Reductase, domain 2"/>
    <property type="match status" value="1"/>
</dbReference>
<name>A0AAW1PBI0_9CHLO</name>
<dbReference type="NCBIfam" id="TIGR01296">
    <property type="entry name" value="asd_B"/>
    <property type="match status" value="1"/>
</dbReference>
<keyword evidence="6" id="KW-0028">Amino-acid biosynthesis</keyword>
<feature type="domain" description="Semialdehyde dehydrogenase NAD-binding" evidence="15">
    <location>
        <begin position="66"/>
        <end position="181"/>
    </location>
</feature>
<comment type="similarity">
    <text evidence="3">Belongs to the aspartate-semialdehyde dehydrogenase family.</text>
</comment>
<dbReference type="SUPFAM" id="SSF51735">
    <property type="entry name" value="NAD(P)-binding Rossmann-fold domains"/>
    <property type="match status" value="1"/>
</dbReference>
<dbReference type="PIRSF" id="PIRSF000148">
    <property type="entry name" value="ASA_dh"/>
    <property type="match status" value="1"/>
</dbReference>
<dbReference type="SMART" id="SM00859">
    <property type="entry name" value="Semialdhyde_dh"/>
    <property type="match status" value="1"/>
</dbReference>
<keyword evidence="8" id="KW-0521">NADP</keyword>
<dbReference type="InterPro" id="IPR000534">
    <property type="entry name" value="Semialdehyde_DH_NAD-bd"/>
</dbReference>
<accession>A0AAW1PBI0</accession>
<keyword evidence="12" id="KW-0486">Methionine biosynthesis</keyword>
<evidence type="ECO:0000256" key="1">
    <source>
        <dbReference type="ARBA" id="ARBA00005021"/>
    </source>
</evidence>
<evidence type="ECO:0000256" key="11">
    <source>
        <dbReference type="ARBA" id="ARBA00023154"/>
    </source>
</evidence>
<sequence length="399" mass="42700">MGNSAIAAAGNWSTSRYVSAAPENPDQALADAGSARQARSAVACRTYSGSIPELAVKAAKTADGPSVAIVGVSGAVGQEFLRVLKERDFPYSKMTMLASRRSAGKEVDFDGETYTIQELTENSFDGLDIALFSAGGSISKKYAPLASDKGCTVVDNSSAFRMSVGVPLVIPEVNPEAMEGMKYGQGGIIANPNCSTIIALMAVTPLHRAAGVKRMVVSTYQAASGAGQAAMDELELQTREALEGKEVTKDIFPFQYAFNLFSHNSPMTSNGYNEEEMKMVKETKKIWGTGDVNITATCIRVPIMRAHAESINLEFGRDISEDEAVEILSKAEGVSMINDRANNRFPTPLDASNQDDVYVGRVRRDISRADQKGLDLFVCGDQIKKGAALNAVQVAELLL</sequence>
<feature type="active site" description="Acyl-thioester intermediate" evidence="14">
    <location>
        <position position="194"/>
    </location>
</feature>
<dbReference type="SUPFAM" id="SSF55347">
    <property type="entry name" value="Glyceraldehyde-3-phosphate dehydrogenase-like, C-terminal domain"/>
    <property type="match status" value="1"/>
</dbReference>
<dbReference type="GO" id="GO:0009089">
    <property type="term" value="P:lysine biosynthetic process via diaminopimelate"/>
    <property type="evidence" value="ECO:0007669"/>
    <property type="project" value="InterPro"/>
</dbReference>
<evidence type="ECO:0000256" key="12">
    <source>
        <dbReference type="ARBA" id="ARBA00023167"/>
    </source>
</evidence>
<reference evidence="16 17" key="1">
    <citation type="journal article" date="2024" name="Nat. Commun.">
        <title>Phylogenomics reveals the evolutionary origins of lichenization in chlorophyte algae.</title>
        <authorList>
            <person name="Puginier C."/>
            <person name="Libourel C."/>
            <person name="Otte J."/>
            <person name="Skaloud P."/>
            <person name="Haon M."/>
            <person name="Grisel S."/>
            <person name="Petersen M."/>
            <person name="Berrin J.G."/>
            <person name="Delaux P.M."/>
            <person name="Dal Grande F."/>
            <person name="Keller J."/>
        </authorList>
    </citation>
    <scope>NUCLEOTIDE SEQUENCE [LARGE SCALE GENOMIC DNA]</scope>
    <source>
        <strain evidence="16 17">SAG 2043</strain>
    </source>
</reference>
<dbReference type="GO" id="GO:0051287">
    <property type="term" value="F:NAD binding"/>
    <property type="evidence" value="ECO:0007669"/>
    <property type="project" value="InterPro"/>
</dbReference>
<dbReference type="GO" id="GO:0046983">
    <property type="term" value="F:protein dimerization activity"/>
    <property type="evidence" value="ECO:0007669"/>
    <property type="project" value="InterPro"/>
</dbReference>
<keyword evidence="17" id="KW-1185">Reference proteome</keyword>
<evidence type="ECO:0000256" key="13">
    <source>
        <dbReference type="ARBA" id="ARBA00047891"/>
    </source>
</evidence>
<dbReference type="EMBL" id="JALJOR010000015">
    <property type="protein sequence ID" value="KAK9805700.1"/>
    <property type="molecule type" value="Genomic_DNA"/>
</dbReference>
<dbReference type="NCBIfam" id="NF011456">
    <property type="entry name" value="PRK14874.1"/>
    <property type="match status" value="1"/>
</dbReference>
<dbReference type="PANTHER" id="PTHR46278">
    <property type="entry name" value="DEHYDROGENASE, PUTATIVE-RELATED"/>
    <property type="match status" value="1"/>
</dbReference>
<comment type="subunit">
    <text evidence="4">Homodimer.</text>
</comment>
<dbReference type="InterPro" id="IPR005986">
    <property type="entry name" value="Asp_semialdehyde_DH_beta"/>
</dbReference>
<dbReference type="Proteomes" id="UP001489004">
    <property type="component" value="Unassembled WGS sequence"/>
</dbReference>
<evidence type="ECO:0000256" key="6">
    <source>
        <dbReference type="ARBA" id="ARBA00022605"/>
    </source>
</evidence>
<comment type="pathway">
    <text evidence="2">Amino-acid biosynthesis; L-threonine biosynthesis; L-threonine from L-aspartate: step 2/5.</text>
</comment>
<keyword evidence="10" id="KW-0560">Oxidoreductase</keyword>
<keyword evidence="11" id="KW-0457">Lysine biosynthesis</keyword>
<evidence type="ECO:0000256" key="4">
    <source>
        <dbReference type="ARBA" id="ARBA00011738"/>
    </source>
</evidence>
<comment type="pathway">
    <text evidence="1">Amino-acid biosynthesis; L-methionine biosynthesis via de novo pathway; L-homoserine from L-aspartate: step 2/3.</text>
</comment>
<evidence type="ECO:0000313" key="16">
    <source>
        <dbReference type="EMBL" id="KAK9805700.1"/>
    </source>
</evidence>
<dbReference type="HAMAP" id="MF_02121">
    <property type="entry name" value="ASADH"/>
    <property type="match status" value="1"/>
</dbReference>
<dbReference type="EC" id="1.2.1.11" evidence="5"/>
<dbReference type="GO" id="GO:0019877">
    <property type="term" value="P:diaminopimelate biosynthetic process"/>
    <property type="evidence" value="ECO:0007669"/>
    <property type="project" value="UniProtKB-KW"/>
</dbReference>
<evidence type="ECO:0000256" key="3">
    <source>
        <dbReference type="ARBA" id="ARBA00010584"/>
    </source>
</evidence>